<evidence type="ECO:0000313" key="3">
    <source>
        <dbReference type="Proteomes" id="UP000283095"/>
    </source>
</evidence>
<dbReference type="Gene3D" id="2.160.20.10">
    <property type="entry name" value="Single-stranded right-handed beta-helix, Pectin lyase-like"/>
    <property type="match status" value="1"/>
</dbReference>
<proteinExistence type="predicted"/>
<dbReference type="RefSeq" id="WP_127760869.1">
    <property type="nucleotide sequence ID" value="NZ_CP026095.1"/>
</dbReference>
<dbReference type="SUPFAM" id="SSF51126">
    <property type="entry name" value="Pectin lyase-like"/>
    <property type="match status" value="1"/>
</dbReference>
<evidence type="ECO:0000259" key="1">
    <source>
        <dbReference type="Pfam" id="PF13229"/>
    </source>
</evidence>
<protein>
    <recommendedName>
        <fullName evidence="1">Right handed beta helix domain-containing protein</fullName>
    </recommendedName>
</protein>
<name>A0A3Q9RPA2_9BACI</name>
<reference evidence="2 3" key="1">
    <citation type="submission" date="2018-01" db="EMBL/GenBank/DDBJ databases">
        <title>Bacillus asahii Genome sequencing and assembly.</title>
        <authorList>
            <person name="Jiang H."/>
            <person name="Feng Y."/>
            <person name="Zhao F."/>
            <person name="Lin X."/>
        </authorList>
    </citation>
    <scope>NUCLEOTIDE SEQUENCE [LARGE SCALE GENOMIC DNA]</scope>
    <source>
        <strain evidence="2 3">OM18</strain>
    </source>
</reference>
<dbReference type="EMBL" id="CP026095">
    <property type="protein sequence ID" value="AZV43756.1"/>
    <property type="molecule type" value="Genomic_DNA"/>
</dbReference>
<feature type="domain" description="Right handed beta helix" evidence="1">
    <location>
        <begin position="171"/>
        <end position="288"/>
    </location>
</feature>
<dbReference type="InterPro" id="IPR012334">
    <property type="entry name" value="Pectin_lyas_fold"/>
</dbReference>
<dbReference type="KEGG" id="pasa:BAOM_3147"/>
<accession>A0A3Q9RPA2</accession>
<dbReference type="AlphaFoldDB" id="A0A3Q9RPA2"/>
<gene>
    <name evidence="2" type="ORF">BAOM_3147</name>
</gene>
<organism evidence="2 3">
    <name type="scientific">Peribacillus asahii</name>
    <dbReference type="NCBI Taxonomy" id="228899"/>
    <lineage>
        <taxon>Bacteria</taxon>
        <taxon>Bacillati</taxon>
        <taxon>Bacillota</taxon>
        <taxon>Bacilli</taxon>
        <taxon>Bacillales</taxon>
        <taxon>Bacillaceae</taxon>
        <taxon>Peribacillus</taxon>
    </lineage>
</organism>
<dbReference type="Pfam" id="PF13229">
    <property type="entry name" value="Beta_helix"/>
    <property type="match status" value="1"/>
</dbReference>
<dbReference type="InterPro" id="IPR039448">
    <property type="entry name" value="Beta_helix"/>
</dbReference>
<sequence length="502" mass="54601">MLNRIDKNMIDKDFVKKVDDTAAILVEASNEIGVLTQNTEEITTQLAETTQDIDIFSGITGIKVENFKRLAGETDDTGRVQRAIDSIPAPQVKATLIFAENQYDIGTSVNLPNIPIKLVTFVGTVINATTTNPSFLRTHHKKLEVEGFTFKGAGNGIKFNMALSAAMNFDFHIKTCAFEMNSGVYGLYFYGAREGTIEKCTFKSGNGIYRQDTVNTLVDMCIFLEGLGIGVMDDGSVGANAAYSCGLYLHKCLMLGVTEGVVIQYTDHFTIDGCMIDYCDKPLQIYGQDGGVICGGTYISSRTVNPSIRIAKGASSTDRPRNIKITDSFILGHSTSPFSCIYISDGTDIDIKADITFYSEYGVKYENTVKLKINLSNISPRSGYGTNSIKCLAGDDSTNITTFSTLDQPTSTQYMRYRDCLGHASRRTGTATIAAGSTEVTVTHGANSIPTINNVTVMPTNNLGSALKYWVDPLSVTASTFKIYVDQNPLGSGATFKWEVNI</sequence>
<dbReference type="Proteomes" id="UP000283095">
    <property type="component" value="Chromosome"/>
</dbReference>
<dbReference type="InterPro" id="IPR011050">
    <property type="entry name" value="Pectin_lyase_fold/virulence"/>
</dbReference>
<evidence type="ECO:0000313" key="2">
    <source>
        <dbReference type="EMBL" id="AZV43756.1"/>
    </source>
</evidence>